<proteinExistence type="predicted"/>
<feature type="chain" id="PRO_5038742373" description="Translation initiation factor IF-2" evidence="2">
    <location>
        <begin position="23"/>
        <end position="144"/>
    </location>
</feature>
<feature type="region of interest" description="Disordered" evidence="1">
    <location>
        <begin position="61"/>
        <end position="144"/>
    </location>
</feature>
<keyword evidence="4" id="KW-1185">Reference proteome</keyword>
<evidence type="ECO:0000256" key="1">
    <source>
        <dbReference type="SAM" id="MobiDB-lite"/>
    </source>
</evidence>
<comment type="caution">
    <text evidence="3">The sequence shown here is derived from an EMBL/GenBank/DDBJ whole genome shotgun (WGS) entry which is preliminary data.</text>
</comment>
<dbReference type="AlphaFoldDB" id="A0A372ZPG9"/>
<evidence type="ECO:0000256" key="2">
    <source>
        <dbReference type="SAM" id="SignalP"/>
    </source>
</evidence>
<feature type="compositionally biased region" description="Basic and acidic residues" evidence="1">
    <location>
        <begin position="120"/>
        <end position="134"/>
    </location>
</feature>
<evidence type="ECO:0008006" key="5">
    <source>
        <dbReference type="Google" id="ProtNLM"/>
    </source>
</evidence>
<gene>
    <name evidence="3" type="ORF">DR950_08105</name>
</gene>
<dbReference type="RefSeq" id="WP_117486498.1">
    <property type="nucleotide sequence ID" value="NZ_QVIG01000001.1"/>
</dbReference>
<sequence>MERRVRRTAAAALSWAFLTAWAVCQVLLGTTTATATGAAQPAPGTPPAVAAPAAPAIARLGPAGAEVRRAADRPRHDVAQRQTAAAEAGVRLPALPPVALPSGRTDAPRPRPGMYAPGPRQERAPPSDRYDPRHTRGPPSTRSS</sequence>
<dbReference type="EMBL" id="QVIG01000001">
    <property type="protein sequence ID" value="RGD57756.1"/>
    <property type="molecule type" value="Genomic_DNA"/>
</dbReference>
<accession>A0A372ZPG9</accession>
<evidence type="ECO:0000313" key="3">
    <source>
        <dbReference type="EMBL" id="RGD57756.1"/>
    </source>
</evidence>
<dbReference type="Proteomes" id="UP000263377">
    <property type="component" value="Unassembled WGS sequence"/>
</dbReference>
<keyword evidence="2" id="KW-0732">Signal</keyword>
<feature type="compositionally biased region" description="Basic and acidic residues" evidence="1">
    <location>
        <begin position="66"/>
        <end position="79"/>
    </location>
</feature>
<name>A0A372ZPG9_9ACTN</name>
<feature type="signal peptide" evidence="2">
    <location>
        <begin position="1"/>
        <end position="22"/>
    </location>
</feature>
<organism evidence="3 4">
    <name type="scientific">Kitasatospora xanthocidica</name>
    <dbReference type="NCBI Taxonomy" id="83382"/>
    <lineage>
        <taxon>Bacteria</taxon>
        <taxon>Bacillati</taxon>
        <taxon>Actinomycetota</taxon>
        <taxon>Actinomycetes</taxon>
        <taxon>Kitasatosporales</taxon>
        <taxon>Streptomycetaceae</taxon>
        <taxon>Kitasatospora</taxon>
    </lineage>
</organism>
<evidence type="ECO:0000313" key="4">
    <source>
        <dbReference type="Proteomes" id="UP000263377"/>
    </source>
</evidence>
<protein>
    <recommendedName>
        <fullName evidence="5">Translation initiation factor IF-2</fullName>
    </recommendedName>
</protein>
<reference evidence="3 4" key="1">
    <citation type="submission" date="2018-08" db="EMBL/GenBank/DDBJ databases">
        <title>Diversity &amp; Physiological Properties of Lignin-Decomposing Actinobacteria from Soil.</title>
        <authorList>
            <person name="Roh S.G."/>
            <person name="Kim S.B."/>
        </authorList>
    </citation>
    <scope>NUCLEOTIDE SEQUENCE [LARGE SCALE GENOMIC DNA]</scope>
    <source>
        <strain evidence="3 4">MMS17-GH009</strain>
    </source>
</reference>